<dbReference type="PANTHER" id="PTHR43788:SF8">
    <property type="entry name" value="DNA-BINDING PROTEIN SMUBP-2"/>
    <property type="match status" value="1"/>
</dbReference>
<dbReference type="InterPro" id="IPR027417">
    <property type="entry name" value="P-loop_NTPase"/>
</dbReference>
<proteinExistence type="predicted"/>
<dbReference type="InterPro" id="IPR047187">
    <property type="entry name" value="SF1_C_Upf1"/>
</dbReference>
<dbReference type="EMBL" id="JADKGY010000029">
    <property type="protein sequence ID" value="MBK9983873.1"/>
    <property type="molecule type" value="Genomic_DNA"/>
</dbReference>
<evidence type="ECO:0000256" key="4">
    <source>
        <dbReference type="ARBA" id="ARBA00022840"/>
    </source>
</evidence>
<dbReference type="PANTHER" id="PTHR43788">
    <property type="entry name" value="DNA2/NAM7 HELICASE FAMILY MEMBER"/>
    <property type="match status" value="1"/>
</dbReference>
<organism evidence="6 7">
    <name type="scientific">Candidatus Opimibacter skivensis</name>
    <dbReference type="NCBI Taxonomy" id="2982028"/>
    <lineage>
        <taxon>Bacteria</taxon>
        <taxon>Pseudomonadati</taxon>
        <taxon>Bacteroidota</taxon>
        <taxon>Saprospiria</taxon>
        <taxon>Saprospirales</taxon>
        <taxon>Saprospiraceae</taxon>
        <taxon>Candidatus Opimibacter</taxon>
    </lineage>
</organism>
<accession>A0A9D7SXN7</accession>
<evidence type="ECO:0000259" key="5">
    <source>
        <dbReference type="Pfam" id="PF13087"/>
    </source>
</evidence>
<comment type="caution">
    <text evidence="6">The sequence shown here is derived from an EMBL/GenBank/DDBJ whole genome shotgun (WGS) entry which is preliminary data.</text>
</comment>
<reference evidence="6 7" key="1">
    <citation type="submission" date="2020-10" db="EMBL/GenBank/DDBJ databases">
        <title>Connecting structure to function with the recovery of over 1000 high-quality activated sludge metagenome-assembled genomes encoding full-length rRNA genes using long-read sequencing.</title>
        <authorList>
            <person name="Singleton C.M."/>
            <person name="Petriglieri F."/>
            <person name="Kristensen J.M."/>
            <person name="Kirkegaard R.H."/>
            <person name="Michaelsen T.Y."/>
            <person name="Andersen M.H."/>
            <person name="Karst S.M."/>
            <person name="Dueholm M.S."/>
            <person name="Nielsen P.H."/>
            <person name="Albertsen M."/>
        </authorList>
    </citation>
    <scope>NUCLEOTIDE SEQUENCE [LARGE SCALE GENOMIC DNA]</scope>
    <source>
        <strain evidence="6">Ribe_18-Q3-R11-54_MAXAC.273</strain>
    </source>
</reference>
<evidence type="ECO:0000256" key="3">
    <source>
        <dbReference type="ARBA" id="ARBA00022806"/>
    </source>
</evidence>
<evidence type="ECO:0000256" key="1">
    <source>
        <dbReference type="ARBA" id="ARBA00022741"/>
    </source>
</evidence>
<dbReference type="GO" id="GO:0016787">
    <property type="term" value="F:hydrolase activity"/>
    <property type="evidence" value="ECO:0007669"/>
    <property type="project" value="UniProtKB-KW"/>
</dbReference>
<dbReference type="InterPro" id="IPR041679">
    <property type="entry name" value="DNA2/NAM7-like_C"/>
</dbReference>
<dbReference type="CDD" id="cd18808">
    <property type="entry name" value="SF1_C_Upf1"/>
    <property type="match status" value="1"/>
</dbReference>
<dbReference type="AlphaFoldDB" id="A0A9D7SXN7"/>
<dbReference type="Gene3D" id="3.40.50.300">
    <property type="entry name" value="P-loop containing nucleotide triphosphate hydrolases"/>
    <property type="match status" value="1"/>
</dbReference>
<dbReference type="Pfam" id="PF13087">
    <property type="entry name" value="AAA_12"/>
    <property type="match status" value="1"/>
</dbReference>
<feature type="domain" description="DNA2/NAM7 helicase-like C-terminal" evidence="5">
    <location>
        <begin position="6"/>
        <end position="111"/>
    </location>
</feature>
<keyword evidence="4" id="KW-0067">ATP-binding</keyword>
<keyword evidence="1" id="KW-0547">Nucleotide-binding</keyword>
<evidence type="ECO:0000256" key="2">
    <source>
        <dbReference type="ARBA" id="ARBA00022801"/>
    </source>
</evidence>
<keyword evidence="2" id="KW-0378">Hydrolase</keyword>
<dbReference type="Proteomes" id="UP000808337">
    <property type="component" value="Unassembled WGS sequence"/>
</dbReference>
<dbReference type="InterPro" id="IPR050534">
    <property type="entry name" value="Coronavir_polyprotein_1ab"/>
</dbReference>
<protein>
    <recommendedName>
        <fullName evidence="5">DNA2/NAM7 helicase-like C-terminal domain-containing protein</fullName>
    </recommendedName>
</protein>
<dbReference type="SUPFAM" id="SSF52540">
    <property type="entry name" value="P-loop containing nucleoside triphosphate hydrolases"/>
    <property type="match status" value="1"/>
</dbReference>
<sequence length="153" mass="17180">MVAAIIAQTLIMEGVVTPAELGIITPFRAQIAEIKRYLPHELQENEDLIIDTVERYQGDERKVIIFSTTVASAVQVRNMQNISLSDPLRTDRKLLVSISRAEEQLIVLGNSSALQAADGYRDMISYMKNHNGYLSREWAEGVINSNFSKIIND</sequence>
<dbReference type="GO" id="GO:0005524">
    <property type="term" value="F:ATP binding"/>
    <property type="evidence" value="ECO:0007669"/>
    <property type="project" value="UniProtKB-KW"/>
</dbReference>
<gene>
    <name evidence="6" type="ORF">IPP15_16140</name>
</gene>
<evidence type="ECO:0000313" key="6">
    <source>
        <dbReference type="EMBL" id="MBK9983873.1"/>
    </source>
</evidence>
<keyword evidence="3" id="KW-0347">Helicase</keyword>
<evidence type="ECO:0000313" key="7">
    <source>
        <dbReference type="Proteomes" id="UP000808337"/>
    </source>
</evidence>
<dbReference type="GO" id="GO:0043139">
    <property type="term" value="F:5'-3' DNA helicase activity"/>
    <property type="evidence" value="ECO:0007669"/>
    <property type="project" value="TreeGrafter"/>
</dbReference>
<name>A0A9D7SXN7_9BACT</name>